<reference evidence="1" key="2">
    <citation type="journal article" date="2015" name="Fish Shellfish Immunol.">
        <title>Early steps in the European eel (Anguilla anguilla)-Vibrio vulnificus interaction in the gills: Role of the RtxA13 toxin.</title>
        <authorList>
            <person name="Callol A."/>
            <person name="Pajuelo D."/>
            <person name="Ebbesson L."/>
            <person name="Teles M."/>
            <person name="MacKenzie S."/>
            <person name="Amaro C."/>
        </authorList>
    </citation>
    <scope>NUCLEOTIDE SEQUENCE</scope>
</reference>
<accession>A0A0E9PWQ4</accession>
<proteinExistence type="predicted"/>
<evidence type="ECO:0000313" key="1">
    <source>
        <dbReference type="EMBL" id="JAH08273.1"/>
    </source>
</evidence>
<dbReference type="EMBL" id="GBXM01100304">
    <property type="protein sequence ID" value="JAH08273.1"/>
    <property type="molecule type" value="Transcribed_RNA"/>
</dbReference>
<name>A0A0E9PWQ4_ANGAN</name>
<reference evidence="1" key="1">
    <citation type="submission" date="2014-11" db="EMBL/GenBank/DDBJ databases">
        <authorList>
            <person name="Amaro Gonzalez C."/>
        </authorList>
    </citation>
    <scope>NUCLEOTIDE SEQUENCE</scope>
</reference>
<organism evidence="1">
    <name type="scientific">Anguilla anguilla</name>
    <name type="common">European freshwater eel</name>
    <name type="synonym">Muraena anguilla</name>
    <dbReference type="NCBI Taxonomy" id="7936"/>
    <lineage>
        <taxon>Eukaryota</taxon>
        <taxon>Metazoa</taxon>
        <taxon>Chordata</taxon>
        <taxon>Craniata</taxon>
        <taxon>Vertebrata</taxon>
        <taxon>Euteleostomi</taxon>
        <taxon>Actinopterygii</taxon>
        <taxon>Neopterygii</taxon>
        <taxon>Teleostei</taxon>
        <taxon>Anguilliformes</taxon>
        <taxon>Anguillidae</taxon>
        <taxon>Anguilla</taxon>
    </lineage>
</organism>
<sequence length="34" mass="3874">MGEWVTKNGHNLHISKTLISIMLWNGAGKNVIYF</sequence>
<dbReference type="AlphaFoldDB" id="A0A0E9PWQ4"/>
<protein>
    <submittedName>
        <fullName evidence="1">Uncharacterized protein</fullName>
    </submittedName>
</protein>